<dbReference type="Proteomes" id="UP000602057">
    <property type="component" value="Unassembled WGS sequence"/>
</dbReference>
<accession>A0A8J6UJQ8</accession>
<dbReference type="AlphaFoldDB" id="A0A8J6UJQ8"/>
<comment type="caution">
    <text evidence="1">The sequence shown here is derived from an EMBL/GenBank/DDBJ whole genome shotgun (WGS) entry which is preliminary data.</text>
</comment>
<organism evidence="1 2">
    <name type="scientific">Aestuariibaculum suncheonense</name>
    <dbReference type="NCBI Taxonomy" id="1028745"/>
    <lineage>
        <taxon>Bacteria</taxon>
        <taxon>Pseudomonadati</taxon>
        <taxon>Bacteroidota</taxon>
        <taxon>Flavobacteriia</taxon>
        <taxon>Flavobacteriales</taxon>
        <taxon>Flavobacteriaceae</taxon>
    </lineage>
</organism>
<gene>
    <name evidence="1" type="ORF">ICJ84_06060</name>
</gene>
<protein>
    <submittedName>
        <fullName evidence="1">Gliding motility-associated C-terminal domain-containing protein</fullName>
    </submittedName>
</protein>
<keyword evidence="2" id="KW-1185">Reference proteome</keyword>
<feature type="non-terminal residue" evidence="1">
    <location>
        <position position="1"/>
    </location>
</feature>
<name>A0A8J6UJQ8_9FLAO</name>
<evidence type="ECO:0000313" key="1">
    <source>
        <dbReference type="EMBL" id="MBD0834991.1"/>
    </source>
</evidence>
<reference evidence="1" key="1">
    <citation type="journal article" date="2013" name="Int. J. Syst. Evol. Microbiol.">
        <title>Aestuariibaculum suncheonense gen. nov., sp. nov., a marine bacterium of the family Flavobacteriaceae isolated from a tidal flat and emended descriptions of the genera Gaetbulibacter and Tamlana.</title>
        <authorList>
            <person name="Jeong S.H."/>
            <person name="Park M.S."/>
            <person name="Jin H.M."/>
            <person name="Lee K."/>
            <person name="Park W."/>
            <person name="Jeon C.O."/>
        </authorList>
    </citation>
    <scope>NUCLEOTIDE SEQUENCE</scope>
    <source>
        <strain evidence="1">SC17</strain>
    </source>
</reference>
<reference evidence="1" key="2">
    <citation type="submission" date="2020-09" db="EMBL/GenBank/DDBJ databases">
        <authorList>
            <person name="Wu Z."/>
        </authorList>
    </citation>
    <scope>NUCLEOTIDE SEQUENCE</scope>
    <source>
        <strain evidence="1">SC17</strain>
    </source>
</reference>
<sequence>YSGGDKTAPSLTGSIPAGATNQDLCFSAIPVGPSEADIAALYTDNCGGDITVVKSGTPSGDDCSWNVTYTYTVEDKCGNAIANPVEITYSGGDKTAPSLTGSIPAGATNQDLCFSAIPVGPSEADIAALYTDNCGGDITVVKSGTPSGDDCSWNVTYTYTVEDKCGNAIANPVEITYSGGDKTPPAIDNSNIADINIECAVDDPQKLTDWLNNHAGATASDNCGDVTWTNNYGQDTSVKCKEGKGVTITFTATDACGNSSETTAIYHIQDNIAPNLTTTASDYVAECDGSGNTQELNNWLASNGGAMATDDCSSISWSNNFTSLSDDCGNTGSATVIFTVTDACGNFTETTATFTIQDTTAPTFVEALPADATVECDAVPTAETLTADDNCGTANVTFNEVRTDGDCPSSYTLARTWTATDECGLEIVHTQTITVQDTTAPTFVEALPADATVECDAVPTAETLTADDNCGTANVTFNEVRTDGDCPSSYTLARTWTATDECGLEIVHTQTITVQDTTAPTFVESLPTDITVECDAVPTIDDVVLTADDNCGTATVAVEDVRTDGSCTSSYSIARTWTATDACGNTVSHTQNITVQDTKAPVSITNYEEVVSVTSLDIPDAPELEFTDCSEYTVEFTEENTFVDNQFVDYQITRTWTATDACGNESVYTQTVLIAIQTVTTRTTASPICYDEGAVDLKDVIRDLLPNDVNLQGVWEFISGSNVATLIGSIFDPTKLKLGEDFQPGEVLEFLVKYKTTRNGSVYEAELELSVNSDCVVLPCGENDIEISKAVTPNGDSYNESFDIKGIELCGFVADVKIFNRWGALIYESSNYTLGENMGDWRGNSNKSSFGSAGQVPNGTYYYIITLKDSGLAPFTGPVYLGTK</sequence>
<dbReference type="Pfam" id="PF13585">
    <property type="entry name" value="CHU_C"/>
    <property type="match status" value="1"/>
</dbReference>
<proteinExistence type="predicted"/>
<evidence type="ECO:0000313" key="2">
    <source>
        <dbReference type="Proteomes" id="UP000602057"/>
    </source>
</evidence>
<dbReference type="EMBL" id="JACVXC010000002">
    <property type="protein sequence ID" value="MBD0834991.1"/>
    <property type="molecule type" value="Genomic_DNA"/>
</dbReference>
<dbReference type="RefSeq" id="WP_188215487.1">
    <property type="nucleotide sequence ID" value="NZ_JACVXC010000002.1"/>
</dbReference>